<dbReference type="InterPro" id="IPR036661">
    <property type="entry name" value="Luciferase-like_sf"/>
</dbReference>
<keyword evidence="4" id="KW-0503">Monooxygenase</keyword>
<keyword evidence="1" id="KW-0285">Flavoprotein</keyword>
<dbReference type="Proteomes" id="UP001596150">
    <property type="component" value="Unassembled WGS sequence"/>
</dbReference>
<evidence type="ECO:0000256" key="2">
    <source>
        <dbReference type="ARBA" id="ARBA00022643"/>
    </source>
</evidence>
<organism evidence="5 6">
    <name type="scientific">Kaistia terrae</name>
    <dbReference type="NCBI Taxonomy" id="537017"/>
    <lineage>
        <taxon>Bacteria</taxon>
        <taxon>Pseudomonadati</taxon>
        <taxon>Pseudomonadota</taxon>
        <taxon>Alphaproteobacteria</taxon>
        <taxon>Hyphomicrobiales</taxon>
        <taxon>Kaistiaceae</taxon>
        <taxon>Kaistia</taxon>
    </lineage>
</organism>
<keyword evidence="3" id="KW-0560">Oxidoreductase</keyword>
<dbReference type="SUPFAM" id="SSF51679">
    <property type="entry name" value="Bacterial luciferase-like"/>
    <property type="match status" value="1"/>
</dbReference>
<gene>
    <name evidence="5" type="ORF">ACFPP9_17120</name>
</gene>
<protein>
    <submittedName>
        <fullName evidence="5">Uncharacterized protein</fullName>
    </submittedName>
</protein>
<evidence type="ECO:0000256" key="1">
    <source>
        <dbReference type="ARBA" id="ARBA00022630"/>
    </source>
</evidence>
<dbReference type="PANTHER" id="PTHR30011:SF16">
    <property type="entry name" value="C2H2 FINGER DOMAIN TRANSCRIPTION FACTOR (EUROFUNG)-RELATED"/>
    <property type="match status" value="1"/>
</dbReference>
<dbReference type="InterPro" id="IPR051260">
    <property type="entry name" value="Diverse_substr_monoxygenases"/>
</dbReference>
<evidence type="ECO:0000313" key="5">
    <source>
        <dbReference type="EMBL" id="MFC5517507.1"/>
    </source>
</evidence>
<reference evidence="6" key="1">
    <citation type="journal article" date="2019" name="Int. J. Syst. Evol. Microbiol.">
        <title>The Global Catalogue of Microorganisms (GCM) 10K type strain sequencing project: providing services to taxonomists for standard genome sequencing and annotation.</title>
        <authorList>
            <consortium name="The Broad Institute Genomics Platform"/>
            <consortium name="The Broad Institute Genome Sequencing Center for Infectious Disease"/>
            <person name="Wu L."/>
            <person name="Ma J."/>
        </authorList>
    </citation>
    <scope>NUCLEOTIDE SEQUENCE [LARGE SCALE GENOMIC DNA]</scope>
    <source>
        <strain evidence="6">KACC 12633</strain>
    </source>
</reference>
<accession>A0ABW0Q0E5</accession>
<dbReference type="RefSeq" id="WP_266346484.1">
    <property type="nucleotide sequence ID" value="NZ_JAPKNH010000019.1"/>
</dbReference>
<keyword evidence="2" id="KW-0288">FMN</keyword>
<dbReference type="PANTHER" id="PTHR30011">
    <property type="entry name" value="ALKANESULFONATE MONOOXYGENASE-RELATED"/>
    <property type="match status" value="1"/>
</dbReference>
<name>A0ABW0Q0E5_9HYPH</name>
<dbReference type="Gene3D" id="3.20.20.30">
    <property type="entry name" value="Luciferase-like domain"/>
    <property type="match status" value="1"/>
</dbReference>
<evidence type="ECO:0000313" key="6">
    <source>
        <dbReference type="Proteomes" id="UP001596150"/>
    </source>
</evidence>
<sequence length="161" mass="17745">MSGWTGVDFSRFAPDDVFEHVESEAIRTVVEAMSSADPSRSWTAGEIADWCGIGGLSPVSVRNPVEVADELAGWAADTGVDGFNLSYAVLDAGFRDFIDLVVPELQNRGLYKEQYAEGTLRQKLFGAAADWRFPIRRPPCATNPSQRGRCRHSRRLMAALH</sequence>
<evidence type="ECO:0000256" key="3">
    <source>
        <dbReference type="ARBA" id="ARBA00023002"/>
    </source>
</evidence>
<keyword evidence="6" id="KW-1185">Reference proteome</keyword>
<proteinExistence type="predicted"/>
<evidence type="ECO:0000256" key="4">
    <source>
        <dbReference type="ARBA" id="ARBA00023033"/>
    </source>
</evidence>
<comment type="caution">
    <text evidence="5">The sequence shown here is derived from an EMBL/GenBank/DDBJ whole genome shotgun (WGS) entry which is preliminary data.</text>
</comment>
<dbReference type="EMBL" id="JBHSML010000010">
    <property type="protein sequence ID" value="MFC5517507.1"/>
    <property type="molecule type" value="Genomic_DNA"/>
</dbReference>